<evidence type="ECO:0000313" key="2">
    <source>
        <dbReference type="EMBL" id="JAC78721.1"/>
    </source>
</evidence>
<feature type="compositionally biased region" description="Basic and acidic residues" evidence="1">
    <location>
        <begin position="60"/>
        <end position="73"/>
    </location>
</feature>
<organism evidence="2">
    <name type="scientific">Tetraselmis sp. GSL018</name>
    <dbReference type="NCBI Taxonomy" id="582737"/>
    <lineage>
        <taxon>Eukaryota</taxon>
        <taxon>Viridiplantae</taxon>
        <taxon>Chlorophyta</taxon>
        <taxon>core chlorophytes</taxon>
        <taxon>Chlorodendrophyceae</taxon>
        <taxon>Chlorodendrales</taxon>
        <taxon>Chlorodendraceae</taxon>
        <taxon>Tetraselmis</taxon>
    </lineage>
</organism>
<proteinExistence type="predicted"/>
<protein>
    <submittedName>
        <fullName evidence="2">Uncharacterized protein</fullName>
    </submittedName>
</protein>
<feature type="non-terminal residue" evidence="2">
    <location>
        <position position="1"/>
    </location>
</feature>
<name>A0A061S7H0_9CHLO</name>
<evidence type="ECO:0000256" key="1">
    <source>
        <dbReference type="SAM" id="MobiDB-lite"/>
    </source>
</evidence>
<feature type="non-terminal residue" evidence="2">
    <location>
        <position position="73"/>
    </location>
</feature>
<feature type="region of interest" description="Disordered" evidence="1">
    <location>
        <begin position="1"/>
        <end position="47"/>
    </location>
</feature>
<feature type="region of interest" description="Disordered" evidence="1">
    <location>
        <begin position="54"/>
        <end position="73"/>
    </location>
</feature>
<feature type="compositionally biased region" description="Basic residues" evidence="1">
    <location>
        <begin position="16"/>
        <end position="30"/>
    </location>
</feature>
<gene>
    <name evidence="2" type="ORF">TSPGSL018_14456</name>
</gene>
<dbReference type="EMBL" id="GBEZ01006691">
    <property type="protein sequence ID" value="JAC78721.1"/>
    <property type="molecule type" value="Transcribed_RNA"/>
</dbReference>
<reference evidence="2" key="1">
    <citation type="submission" date="2014-05" db="EMBL/GenBank/DDBJ databases">
        <title>The transcriptome of the halophilic microalga Tetraselmis sp. GSL018 isolated from the Great Salt Lake, Utah.</title>
        <authorList>
            <person name="Jinkerson R.E."/>
            <person name="D'Adamo S."/>
            <person name="Posewitz M.C."/>
        </authorList>
    </citation>
    <scope>NUCLEOTIDE SEQUENCE</scope>
    <source>
        <strain evidence="2">GSL018</strain>
    </source>
</reference>
<sequence length="73" mass="7794">GLALERRVGAPAESARRRRHGPGRLQRGRLRGSAPREELRAGGGLAGARVLPTRFPAGRCRGERGEERGRGAA</sequence>
<dbReference type="AlphaFoldDB" id="A0A061S7H0"/>
<accession>A0A061S7H0</accession>